<feature type="region of interest" description="Disordered" evidence="1">
    <location>
        <begin position="150"/>
        <end position="191"/>
    </location>
</feature>
<dbReference type="RefSeq" id="WP_149756100.1">
    <property type="nucleotide sequence ID" value="NZ_FOMS01000006.1"/>
</dbReference>
<evidence type="ECO:0000313" key="2">
    <source>
        <dbReference type="EMBL" id="SFE14594.1"/>
    </source>
</evidence>
<evidence type="ECO:0000313" key="3">
    <source>
        <dbReference type="Proteomes" id="UP000325289"/>
    </source>
</evidence>
<accession>A0A1I1Y4R7</accession>
<sequence length="244" mass="25666">MPVPNVKSEPTPTARAALILGEDLHLTVHALSGLLADCLPHIDDEAPALHHTQTGLTAETAIFRVDLGVGTLGGCARLNVHLLARDPGAGEAALQARLATLVWHLLSRVPAVEVEWLEARHALPRAAFLGALATDLDTRGPVVPRRAITAPRASTPRPAHLRPIGSRSEGRARGRASTSRPAPAPRLHDEDAREMREILTRAPSPEEIAAAAPKAGGSPHRARILSLGVAACQVLFAVAVPGVM</sequence>
<evidence type="ECO:0000256" key="1">
    <source>
        <dbReference type="SAM" id="MobiDB-lite"/>
    </source>
</evidence>
<organism evidence="2 3">
    <name type="scientific">Roseivivax sediminis</name>
    <dbReference type="NCBI Taxonomy" id="936889"/>
    <lineage>
        <taxon>Bacteria</taxon>
        <taxon>Pseudomonadati</taxon>
        <taxon>Pseudomonadota</taxon>
        <taxon>Alphaproteobacteria</taxon>
        <taxon>Rhodobacterales</taxon>
        <taxon>Roseobacteraceae</taxon>
        <taxon>Roseivivax</taxon>
    </lineage>
</organism>
<dbReference type="EMBL" id="FOMS01000006">
    <property type="protein sequence ID" value="SFE14594.1"/>
    <property type="molecule type" value="Genomic_DNA"/>
</dbReference>
<keyword evidence="3" id="KW-1185">Reference proteome</keyword>
<reference evidence="2 3" key="1">
    <citation type="submission" date="2016-10" db="EMBL/GenBank/DDBJ databases">
        <authorList>
            <person name="Varghese N."/>
            <person name="Submissions S."/>
        </authorList>
    </citation>
    <scope>NUCLEOTIDE SEQUENCE [LARGE SCALE GENOMIC DNA]</scope>
    <source>
        <strain evidence="3">YIM D21,KCTC 23444,ACCC 10710</strain>
    </source>
</reference>
<dbReference type="AlphaFoldDB" id="A0A1I1Y4R7"/>
<protein>
    <submittedName>
        <fullName evidence="2">Uncharacterized protein</fullName>
    </submittedName>
</protein>
<dbReference type="Proteomes" id="UP000325289">
    <property type="component" value="Unassembled WGS sequence"/>
</dbReference>
<name>A0A1I1Y4R7_9RHOB</name>
<dbReference type="OrthoDB" id="7877404at2"/>
<proteinExistence type="predicted"/>
<gene>
    <name evidence="2" type="ORF">SAMN04515678_106289</name>
</gene>